<feature type="transmembrane region" description="Helical" evidence="2">
    <location>
        <begin position="197"/>
        <end position="223"/>
    </location>
</feature>
<evidence type="ECO:0000259" key="3">
    <source>
        <dbReference type="Pfam" id="PF06808"/>
    </source>
</evidence>
<feature type="transmembrane region" description="Helical" evidence="2">
    <location>
        <begin position="293"/>
        <end position="315"/>
    </location>
</feature>
<gene>
    <name evidence="4" type="ORF">QWZ14_26950</name>
</gene>
<dbReference type="InterPro" id="IPR011853">
    <property type="entry name" value="TRAP_DctM-Dct_fused"/>
</dbReference>
<feature type="transmembrane region" description="Helical" evidence="2">
    <location>
        <begin position="41"/>
        <end position="60"/>
    </location>
</feature>
<evidence type="ECO:0000313" key="5">
    <source>
        <dbReference type="Proteomes" id="UP001529369"/>
    </source>
</evidence>
<feature type="transmembrane region" description="Helical" evidence="2">
    <location>
        <begin position="386"/>
        <end position="416"/>
    </location>
</feature>
<keyword evidence="2" id="KW-1133">Transmembrane helix</keyword>
<feature type="transmembrane region" description="Helical" evidence="2">
    <location>
        <begin position="72"/>
        <end position="89"/>
    </location>
</feature>
<evidence type="ECO:0000313" key="4">
    <source>
        <dbReference type="EMBL" id="MDN3568035.1"/>
    </source>
</evidence>
<dbReference type="PANTHER" id="PTHR43849:SF2">
    <property type="entry name" value="BLL3936 PROTEIN"/>
    <property type="match status" value="1"/>
</dbReference>
<feature type="transmembrane region" description="Helical" evidence="2">
    <location>
        <begin position="257"/>
        <end position="281"/>
    </location>
</feature>
<keyword evidence="5" id="KW-1185">Reference proteome</keyword>
<feature type="transmembrane region" description="Helical" evidence="2">
    <location>
        <begin position="596"/>
        <end position="618"/>
    </location>
</feature>
<reference evidence="5" key="1">
    <citation type="journal article" date="2019" name="Int. J. Syst. Evol. Microbiol.">
        <title>The Global Catalogue of Microorganisms (GCM) 10K type strain sequencing project: providing services to taxonomists for standard genome sequencing and annotation.</title>
        <authorList>
            <consortium name="The Broad Institute Genomics Platform"/>
            <consortium name="The Broad Institute Genome Sequencing Center for Infectious Disease"/>
            <person name="Wu L."/>
            <person name="Ma J."/>
        </authorList>
    </citation>
    <scope>NUCLEOTIDE SEQUENCE [LARGE SCALE GENOMIC DNA]</scope>
    <source>
        <strain evidence="5">CECT 7131</strain>
    </source>
</reference>
<dbReference type="NCBIfam" id="TIGR02123">
    <property type="entry name" value="TRAP_fused"/>
    <property type="match status" value="1"/>
</dbReference>
<accession>A0ABT8AE78</accession>
<dbReference type="EMBL" id="JAUFPN010000201">
    <property type="protein sequence ID" value="MDN3568035.1"/>
    <property type="molecule type" value="Genomic_DNA"/>
</dbReference>
<evidence type="ECO:0000256" key="1">
    <source>
        <dbReference type="RuleBase" id="RU369079"/>
    </source>
</evidence>
<keyword evidence="2" id="KW-0812">Transmembrane</keyword>
<keyword evidence="2" id="KW-0472">Membrane</keyword>
<feature type="transmembrane region" description="Helical" evidence="2">
    <location>
        <begin position="135"/>
        <end position="151"/>
    </location>
</feature>
<dbReference type="RefSeq" id="WP_290320131.1">
    <property type="nucleotide sequence ID" value="NZ_JAUFPN010000201.1"/>
</dbReference>
<comment type="caution">
    <text evidence="4">The sequence shown here is derived from an EMBL/GenBank/DDBJ whole genome shotgun (WGS) entry which is preliminary data.</text>
</comment>
<feature type="transmembrane region" description="Helical" evidence="2">
    <location>
        <begin position="492"/>
        <end position="512"/>
    </location>
</feature>
<feature type="transmembrane region" description="Helical" evidence="2">
    <location>
        <begin position="560"/>
        <end position="576"/>
    </location>
</feature>
<dbReference type="InterPro" id="IPR010656">
    <property type="entry name" value="DctM"/>
</dbReference>
<protein>
    <submittedName>
        <fullName evidence="4">TRAP transporter fused permease subunit</fullName>
    </submittedName>
</protein>
<name>A0ABT8AE78_9PROT</name>
<comment type="function">
    <text evidence="1">Part of the tripartite ATP-independent periplasmic (TRAP) transport system.</text>
</comment>
<feature type="domain" description="TRAP C4-dicarboxylate transport system permease DctM subunit" evidence="3">
    <location>
        <begin position="144"/>
        <end position="570"/>
    </location>
</feature>
<proteinExistence type="predicted"/>
<feature type="transmembrane region" description="Helical" evidence="2">
    <location>
        <begin position="96"/>
        <end position="115"/>
    </location>
</feature>
<sequence>MSSTRSLPPEIESGALDDQTAARVEALIEEEEGAQNRYSGWLAHAATGLALAMALFHLWAAWDIVPTTSLRFIHVGFAMGLGFLLFPVAKRFRNRLMPWDVVLIAASLYVTWYLLYGGDLIGTEPLIDRYVFPETQDLIVGWVLILLVLEVTRRATGWVMPVVAGCFMLYAYFGNLLPPPWRHQGYDTERLIPHLTITLDGIFGTAVDVSASLIILFTIYGAILQLSGAGKFFVDFSFSATGGKATSAGRTVVLSSFLLGGPSGSGVATTVTLGTVAWPMMKRVGYTPHDAGGLLAAGGLGAIISPPVLGAAAFLIAEYLKIGYLEVLRMAAVPTILYYASLLFMVELDQRRIGAAHLKAGTEREVITVESPWALTKKYGFHFSSLLAIVVFMVLGYSPTMAVLYAMAVAVVLSFLRRDSALWPRKLVAALASGAIQAVGIAATCACAGIIVGVITLTGLGLKFSEIAIQAAGGSLVITALYTALIVWIVGLAVPVTASYIICAVVAAPALIKLGVPDYAAHMFVFYYAVLSEVSPPTALSPFAAAAITGAGPYRTTLQAWKYTLPAFVLPFVFVTDPDGVGLLLAFKPGMGWGDVVVQIALAAGGLAALSAACQGFARRALAGWERAGFVVAGLLMIFPALVEAFFGSGVPAPHLIGVALGAVLLALQWRGPRPAVA</sequence>
<comment type="subcellular location">
    <subcellularLocation>
        <location evidence="1">Cell inner membrane</location>
        <topology evidence="1">Multi-pass membrane protein</topology>
    </subcellularLocation>
</comment>
<keyword evidence="1" id="KW-0997">Cell inner membrane</keyword>
<feature type="transmembrane region" description="Helical" evidence="2">
    <location>
        <begin position="158"/>
        <end position="177"/>
    </location>
</feature>
<feature type="transmembrane region" description="Helical" evidence="2">
    <location>
        <begin position="653"/>
        <end position="670"/>
    </location>
</feature>
<keyword evidence="1" id="KW-1003">Cell membrane</keyword>
<evidence type="ECO:0000256" key="2">
    <source>
        <dbReference type="SAM" id="Phobius"/>
    </source>
</evidence>
<dbReference type="Pfam" id="PF06808">
    <property type="entry name" value="DctM"/>
    <property type="match status" value="1"/>
</dbReference>
<organism evidence="4 5">
    <name type="scientific">Paeniroseomonas aquatica</name>
    <dbReference type="NCBI Taxonomy" id="373043"/>
    <lineage>
        <taxon>Bacteria</taxon>
        <taxon>Pseudomonadati</taxon>
        <taxon>Pseudomonadota</taxon>
        <taxon>Alphaproteobacteria</taxon>
        <taxon>Acetobacterales</taxon>
        <taxon>Acetobacteraceae</taxon>
        <taxon>Paeniroseomonas</taxon>
    </lineage>
</organism>
<feature type="transmembrane region" description="Helical" evidence="2">
    <location>
        <begin position="524"/>
        <end position="548"/>
    </location>
</feature>
<feature type="transmembrane region" description="Helical" evidence="2">
    <location>
        <begin position="428"/>
        <end position="455"/>
    </location>
</feature>
<feature type="transmembrane region" description="Helical" evidence="2">
    <location>
        <begin position="467"/>
        <end position="485"/>
    </location>
</feature>
<dbReference type="Proteomes" id="UP001529369">
    <property type="component" value="Unassembled WGS sequence"/>
</dbReference>
<keyword evidence="1" id="KW-0813">Transport</keyword>
<dbReference type="PANTHER" id="PTHR43849">
    <property type="entry name" value="BLL3936 PROTEIN"/>
    <property type="match status" value="1"/>
</dbReference>
<feature type="transmembrane region" description="Helical" evidence="2">
    <location>
        <begin position="327"/>
        <end position="346"/>
    </location>
</feature>
<feature type="transmembrane region" description="Helical" evidence="2">
    <location>
        <begin position="630"/>
        <end position="647"/>
    </location>
</feature>